<gene>
    <name evidence="11" type="ORF">LMS43_01385</name>
</gene>
<keyword evidence="3" id="KW-1003">Cell membrane</keyword>
<evidence type="ECO:0000256" key="7">
    <source>
        <dbReference type="ARBA" id="ARBA00023136"/>
    </source>
</evidence>
<keyword evidence="7 9" id="KW-0472">Membrane</keyword>
<feature type="transmembrane region" description="Helical" evidence="9">
    <location>
        <begin position="53"/>
        <end position="70"/>
    </location>
</feature>
<feature type="transmembrane region" description="Helical" evidence="9">
    <location>
        <begin position="12"/>
        <end position="33"/>
    </location>
</feature>
<name>A0ABT8EF82_9BURK</name>
<accession>A0ABT8EF82</accession>
<comment type="subcellular location">
    <subcellularLocation>
        <location evidence="1 9">Cell inner membrane</location>
        <topology evidence="1 9">Multi-pass membrane protein</topology>
    </subcellularLocation>
</comment>
<evidence type="ECO:0000256" key="8">
    <source>
        <dbReference type="ARBA" id="ARBA00038436"/>
    </source>
</evidence>
<dbReference type="PANTHER" id="PTHR35011:SF10">
    <property type="entry name" value="TRAP TRANSPORTER SMALL PERMEASE PROTEIN"/>
    <property type="match status" value="1"/>
</dbReference>
<proteinExistence type="inferred from homology"/>
<keyword evidence="6 9" id="KW-1133">Transmembrane helix</keyword>
<organism evidence="11 12">
    <name type="scientific">Alcaligenes endophyticus</name>
    <dbReference type="NCBI Taxonomy" id="1929088"/>
    <lineage>
        <taxon>Bacteria</taxon>
        <taxon>Pseudomonadati</taxon>
        <taxon>Pseudomonadota</taxon>
        <taxon>Betaproteobacteria</taxon>
        <taxon>Burkholderiales</taxon>
        <taxon>Alcaligenaceae</taxon>
        <taxon>Alcaligenes</taxon>
    </lineage>
</organism>
<evidence type="ECO:0000256" key="4">
    <source>
        <dbReference type="ARBA" id="ARBA00022519"/>
    </source>
</evidence>
<dbReference type="Pfam" id="PF04290">
    <property type="entry name" value="DctQ"/>
    <property type="match status" value="1"/>
</dbReference>
<evidence type="ECO:0000313" key="12">
    <source>
        <dbReference type="Proteomes" id="UP001168613"/>
    </source>
</evidence>
<sequence>MTSLLCKLRRVLDALYTVAGGLAAVCLFALLLLIVAQMGARAAGINFPGSTDYAGYLMAASSFLAFAYTLNRGGHVRVSLLIGRLTGSARYVAELLCHTLALIMTSILAWYAVTMVYWSYELGDVSQGQDASPLWIVQSPLAIGAVILAICFLDNLVSLLVRKQDNIAADVVG</sequence>
<protein>
    <recommendedName>
        <fullName evidence="9">TRAP transporter small permease protein</fullName>
    </recommendedName>
</protein>
<dbReference type="RefSeq" id="WP_266122730.1">
    <property type="nucleotide sequence ID" value="NZ_JAJHNU010000001.1"/>
</dbReference>
<dbReference type="PANTHER" id="PTHR35011">
    <property type="entry name" value="2,3-DIKETO-L-GULONATE TRAP TRANSPORTER SMALL PERMEASE PROTEIN YIAM"/>
    <property type="match status" value="1"/>
</dbReference>
<dbReference type="EMBL" id="JAJHNU010000001">
    <property type="protein sequence ID" value="MDN4119932.1"/>
    <property type="molecule type" value="Genomic_DNA"/>
</dbReference>
<evidence type="ECO:0000256" key="5">
    <source>
        <dbReference type="ARBA" id="ARBA00022692"/>
    </source>
</evidence>
<evidence type="ECO:0000256" key="2">
    <source>
        <dbReference type="ARBA" id="ARBA00022448"/>
    </source>
</evidence>
<feature type="domain" description="Tripartite ATP-independent periplasmic transporters DctQ component" evidence="10">
    <location>
        <begin position="31"/>
        <end position="160"/>
    </location>
</feature>
<evidence type="ECO:0000256" key="6">
    <source>
        <dbReference type="ARBA" id="ARBA00022989"/>
    </source>
</evidence>
<dbReference type="InterPro" id="IPR055348">
    <property type="entry name" value="DctQ"/>
</dbReference>
<keyword evidence="4 9" id="KW-0997">Cell inner membrane</keyword>
<keyword evidence="12" id="KW-1185">Reference proteome</keyword>
<evidence type="ECO:0000256" key="3">
    <source>
        <dbReference type="ARBA" id="ARBA00022475"/>
    </source>
</evidence>
<evidence type="ECO:0000256" key="1">
    <source>
        <dbReference type="ARBA" id="ARBA00004429"/>
    </source>
</evidence>
<comment type="subunit">
    <text evidence="9">The complex comprises the extracytoplasmic solute receptor protein and the two transmembrane proteins.</text>
</comment>
<dbReference type="Proteomes" id="UP001168613">
    <property type="component" value="Unassembled WGS sequence"/>
</dbReference>
<reference evidence="11" key="1">
    <citation type="submission" date="2021-11" db="EMBL/GenBank/DDBJ databases">
        <title>Draft genome sequence of Alcaligenes endophyticus type strain CCUG 75668T.</title>
        <authorList>
            <person name="Salva-Serra F."/>
            <person name="Duran R.E."/>
            <person name="Seeger M."/>
            <person name="Moore E.R.B."/>
            <person name="Jaen-Luchoro D."/>
        </authorList>
    </citation>
    <scope>NUCLEOTIDE SEQUENCE</scope>
    <source>
        <strain evidence="11">CCUG 75668</strain>
    </source>
</reference>
<dbReference type="InterPro" id="IPR007387">
    <property type="entry name" value="TRAP_DctQ"/>
</dbReference>
<evidence type="ECO:0000256" key="9">
    <source>
        <dbReference type="RuleBase" id="RU369079"/>
    </source>
</evidence>
<comment type="function">
    <text evidence="9">Part of the tripartite ATP-independent periplasmic (TRAP) transport system.</text>
</comment>
<evidence type="ECO:0000313" key="11">
    <source>
        <dbReference type="EMBL" id="MDN4119932.1"/>
    </source>
</evidence>
<keyword evidence="2 9" id="KW-0813">Transport</keyword>
<keyword evidence="5 9" id="KW-0812">Transmembrane</keyword>
<comment type="caution">
    <text evidence="11">The sequence shown here is derived from an EMBL/GenBank/DDBJ whole genome shotgun (WGS) entry which is preliminary data.</text>
</comment>
<comment type="similarity">
    <text evidence="8 9">Belongs to the TRAP transporter small permease family.</text>
</comment>
<evidence type="ECO:0000259" key="10">
    <source>
        <dbReference type="Pfam" id="PF04290"/>
    </source>
</evidence>
<feature type="transmembrane region" description="Helical" evidence="9">
    <location>
        <begin position="91"/>
        <end position="113"/>
    </location>
</feature>
<feature type="transmembrane region" description="Helical" evidence="9">
    <location>
        <begin position="133"/>
        <end position="153"/>
    </location>
</feature>